<reference evidence="2" key="1">
    <citation type="journal article" date="2009" name="Science">
        <title>The B73 maize genome: complexity, diversity, and dynamics.</title>
        <authorList>
            <person name="Schnable P.S."/>
            <person name="Ware D."/>
            <person name="Fulton R.S."/>
            <person name="Stein J.C."/>
            <person name="Wei F."/>
            <person name="Pasternak S."/>
            <person name="Liang C."/>
            <person name="Zhang J."/>
            <person name="Fulton L."/>
            <person name="Graves T.A."/>
            <person name="Minx P."/>
            <person name="Reily A.D."/>
            <person name="Courtney L."/>
            <person name="Kruchowski S.S."/>
            <person name="Tomlinson C."/>
            <person name="Strong C."/>
            <person name="Delehaunty K."/>
            <person name="Fronick C."/>
            <person name="Courtney B."/>
            <person name="Rock S.M."/>
            <person name="Belter E."/>
            <person name="Du F."/>
            <person name="Kim K."/>
            <person name="Abbott R.M."/>
            <person name="Cotton M."/>
            <person name="Levy A."/>
            <person name="Marchetto P."/>
            <person name="Ochoa K."/>
            <person name="Jackson S.M."/>
            <person name="Gillam B."/>
            <person name="Chen W."/>
            <person name="Yan L."/>
            <person name="Higginbotham J."/>
            <person name="Cardenas M."/>
            <person name="Waligorski J."/>
            <person name="Applebaum E."/>
            <person name="Phelps L."/>
            <person name="Falcone J."/>
            <person name="Kanchi K."/>
            <person name="Thane T."/>
            <person name="Scimone A."/>
            <person name="Thane N."/>
            <person name="Henke J."/>
            <person name="Wang T."/>
            <person name="Ruppert J."/>
            <person name="Shah N."/>
            <person name="Rotter K."/>
            <person name="Hodges J."/>
            <person name="Ingenthron E."/>
            <person name="Cordes M."/>
            <person name="Kohlberg S."/>
            <person name="Sgro J."/>
            <person name="Delgado B."/>
            <person name="Mead K."/>
            <person name="Chinwalla A."/>
            <person name="Leonard S."/>
            <person name="Crouse K."/>
            <person name="Collura K."/>
            <person name="Kudrna D."/>
            <person name="Currie J."/>
            <person name="He R."/>
            <person name="Angelova A."/>
            <person name="Rajasekar S."/>
            <person name="Mueller T."/>
            <person name="Lomeli R."/>
            <person name="Scara G."/>
            <person name="Ko A."/>
            <person name="Delaney K."/>
            <person name="Wissotski M."/>
            <person name="Lopez G."/>
            <person name="Campos D."/>
            <person name="Braidotti M."/>
            <person name="Ashley E."/>
            <person name="Golser W."/>
            <person name="Kim H."/>
            <person name="Lee S."/>
            <person name="Lin J."/>
            <person name="Dujmic Z."/>
            <person name="Kim W."/>
            <person name="Talag J."/>
            <person name="Zuccolo A."/>
            <person name="Fan C."/>
            <person name="Sebastian A."/>
            <person name="Kramer M."/>
            <person name="Spiegel L."/>
            <person name="Nascimento L."/>
            <person name="Zutavern T."/>
            <person name="Miller B."/>
            <person name="Ambroise C."/>
            <person name="Muller S."/>
            <person name="Spooner W."/>
            <person name="Narechania A."/>
            <person name="Ren L."/>
            <person name="Wei S."/>
            <person name="Kumari S."/>
            <person name="Faga B."/>
            <person name="Levy M.J."/>
            <person name="McMahan L."/>
            <person name="Van Buren P."/>
            <person name="Vaughn M.W."/>
            <person name="Ying K."/>
            <person name="Yeh C.-T."/>
            <person name="Emrich S.J."/>
            <person name="Jia Y."/>
            <person name="Kalyanaraman A."/>
            <person name="Hsia A.-P."/>
            <person name="Barbazuk W.B."/>
            <person name="Baucom R.S."/>
            <person name="Brutnell T.P."/>
            <person name="Carpita N.C."/>
            <person name="Chaparro C."/>
            <person name="Chia J.-M."/>
            <person name="Deragon J.-M."/>
            <person name="Estill J.C."/>
            <person name="Fu Y."/>
            <person name="Jeddeloh J.A."/>
            <person name="Han Y."/>
            <person name="Lee H."/>
            <person name="Li P."/>
            <person name="Lisch D.R."/>
            <person name="Liu S."/>
            <person name="Liu Z."/>
            <person name="Nagel D.H."/>
            <person name="McCann M.C."/>
            <person name="SanMiguel P."/>
            <person name="Myers A.M."/>
            <person name="Nettleton D."/>
            <person name="Nguyen J."/>
            <person name="Penning B.W."/>
            <person name="Ponnala L."/>
            <person name="Schneider K.L."/>
            <person name="Schwartz D.C."/>
            <person name="Sharma A."/>
            <person name="Soderlund C."/>
            <person name="Springer N.M."/>
            <person name="Sun Q."/>
            <person name="Wang H."/>
            <person name="Waterman M."/>
            <person name="Westerman R."/>
            <person name="Wolfgruber T.K."/>
            <person name="Yang L."/>
            <person name="Yu Y."/>
            <person name="Zhang L."/>
            <person name="Zhou S."/>
            <person name="Zhu Q."/>
            <person name="Bennetzen J.L."/>
            <person name="Dawe R.K."/>
            <person name="Jiang J."/>
            <person name="Jiang N."/>
            <person name="Presting G.G."/>
            <person name="Wessler S.R."/>
            <person name="Aluru S."/>
            <person name="Martienssen R.A."/>
            <person name="Clifton S.W."/>
            <person name="McCombie W.R."/>
            <person name="Wing R.A."/>
            <person name="Wilson R.K."/>
        </authorList>
    </citation>
    <scope>NUCLEOTIDE SEQUENCE [LARGE SCALE GENOMIC DNA]</scope>
    <source>
        <strain evidence="2">cv. B73</strain>
    </source>
</reference>
<evidence type="ECO:0000313" key="1">
    <source>
        <dbReference type="EnsemblPlants" id="Zm00001eb252910_P001"/>
    </source>
</evidence>
<sequence length="151" mass="16319">MHKYFTGLAPKTKRQAFKGVVPFHYSVHSLLPPTASLLLSCIVSPLDSLLCSLRLSLPFPPRTSSSTLVARPRHDASQAGSYGSFAISAIGSSIFPSTENGGGEQRRRNAAAVTGLHTYRRRGIQGQARHSISFVHYLLPVAASNRFLSLA</sequence>
<accession>A0A804PNS3</accession>
<name>A0A804PNS3_MAIZE</name>
<protein>
    <submittedName>
        <fullName evidence="1">Uncharacterized protein</fullName>
    </submittedName>
</protein>
<dbReference type="AlphaFoldDB" id="A0A804PNS3"/>
<dbReference type="InParanoid" id="A0A804PNS3"/>
<proteinExistence type="predicted"/>
<dbReference type="EnsemblPlants" id="Zm00001eb252910_T001">
    <property type="protein sequence ID" value="Zm00001eb252910_P001"/>
    <property type="gene ID" value="Zm00001eb252910"/>
</dbReference>
<dbReference type="Gramene" id="Zm00001eb252910_T001">
    <property type="protein sequence ID" value="Zm00001eb252910_P001"/>
    <property type="gene ID" value="Zm00001eb252910"/>
</dbReference>
<reference evidence="1" key="3">
    <citation type="submission" date="2021-05" db="UniProtKB">
        <authorList>
            <consortium name="EnsemblPlants"/>
        </authorList>
    </citation>
    <scope>IDENTIFICATION</scope>
    <source>
        <strain evidence="1">cv. B73</strain>
    </source>
</reference>
<evidence type="ECO:0000313" key="2">
    <source>
        <dbReference type="Proteomes" id="UP000007305"/>
    </source>
</evidence>
<dbReference type="Proteomes" id="UP000007305">
    <property type="component" value="Chromosome 5"/>
</dbReference>
<keyword evidence="2" id="KW-1185">Reference proteome</keyword>
<reference evidence="1" key="2">
    <citation type="submission" date="2019-07" db="EMBL/GenBank/DDBJ databases">
        <authorList>
            <person name="Seetharam A."/>
            <person name="Woodhouse M."/>
            <person name="Cannon E."/>
        </authorList>
    </citation>
    <scope>NUCLEOTIDE SEQUENCE [LARGE SCALE GENOMIC DNA]</scope>
    <source>
        <strain evidence="1">cv. B73</strain>
    </source>
</reference>
<organism evidence="1 2">
    <name type="scientific">Zea mays</name>
    <name type="common">Maize</name>
    <dbReference type="NCBI Taxonomy" id="4577"/>
    <lineage>
        <taxon>Eukaryota</taxon>
        <taxon>Viridiplantae</taxon>
        <taxon>Streptophyta</taxon>
        <taxon>Embryophyta</taxon>
        <taxon>Tracheophyta</taxon>
        <taxon>Spermatophyta</taxon>
        <taxon>Magnoliopsida</taxon>
        <taxon>Liliopsida</taxon>
        <taxon>Poales</taxon>
        <taxon>Poaceae</taxon>
        <taxon>PACMAD clade</taxon>
        <taxon>Panicoideae</taxon>
        <taxon>Andropogonodae</taxon>
        <taxon>Andropogoneae</taxon>
        <taxon>Tripsacinae</taxon>
        <taxon>Zea</taxon>
    </lineage>
</organism>